<evidence type="ECO:0000313" key="2">
    <source>
        <dbReference type="EMBL" id="KAK5084190.1"/>
    </source>
</evidence>
<sequence length="283" mass="31173">MSESAAILDVGLRQILTDRDAASMGNDKHQRRPPASNANRSLTPSKGQNITPTSRATTVMNPWTKQSRCARCDIKVPELLCSACHEDDDGQAGIQDPTNQVPHLYSHLCKSAAIVSAILPRRKKESNERYIQRLLNEADNTEATGMKEMMEVGGGNREDGPQKSVKMAQAEARLDAAMVEDADEANFGRVFRDEFGRARRTDDDTSDHDEGGTEGRMGGLSHELRQILEGGSASRCPACDWKVEKDKCMRCGYSISNDLGLERSGDDDENPLEAMFDKLLDGR</sequence>
<accession>A0ABR0K4C1</accession>
<dbReference type="Proteomes" id="UP001345013">
    <property type="component" value="Unassembled WGS sequence"/>
</dbReference>
<keyword evidence="3" id="KW-1185">Reference proteome</keyword>
<feature type="region of interest" description="Disordered" evidence="1">
    <location>
        <begin position="198"/>
        <end position="220"/>
    </location>
</feature>
<feature type="compositionally biased region" description="Polar residues" evidence="1">
    <location>
        <begin position="36"/>
        <end position="56"/>
    </location>
</feature>
<dbReference type="EMBL" id="JAVRRG010000113">
    <property type="protein sequence ID" value="KAK5084190.1"/>
    <property type="molecule type" value="Genomic_DNA"/>
</dbReference>
<evidence type="ECO:0000313" key="3">
    <source>
        <dbReference type="Proteomes" id="UP001345013"/>
    </source>
</evidence>
<protein>
    <submittedName>
        <fullName evidence="2">Uncharacterized protein</fullName>
    </submittedName>
</protein>
<reference evidence="2 3" key="1">
    <citation type="submission" date="2023-08" db="EMBL/GenBank/DDBJ databases">
        <title>Black Yeasts Isolated from many extreme environments.</title>
        <authorList>
            <person name="Coleine C."/>
            <person name="Stajich J.E."/>
            <person name="Selbmann L."/>
        </authorList>
    </citation>
    <scope>NUCLEOTIDE SEQUENCE [LARGE SCALE GENOMIC DNA]</scope>
    <source>
        <strain evidence="2 3">CCFEE 5885</strain>
    </source>
</reference>
<feature type="compositionally biased region" description="Basic and acidic residues" evidence="1">
    <location>
        <begin position="198"/>
        <end position="213"/>
    </location>
</feature>
<name>A0ABR0K4C1_9EURO</name>
<proteinExistence type="predicted"/>
<feature type="region of interest" description="Disordered" evidence="1">
    <location>
        <begin position="23"/>
        <end position="56"/>
    </location>
</feature>
<gene>
    <name evidence="2" type="ORF">LTR24_007488</name>
</gene>
<organism evidence="2 3">
    <name type="scientific">Lithohypha guttulata</name>
    <dbReference type="NCBI Taxonomy" id="1690604"/>
    <lineage>
        <taxon>Eukaryota</taxon>
        <taxon>Fungi</taxon>
        <taxon>Dikarya</taxon>
        <taxon>Ascomycota</taxon>
        <taxon>Pezizomycotina</taxon>
        <taxon>Eurotiomycetes</taxon>
        <taxon>Chaetothyriomycetidae</taxon>
        <taxon>Chaetothyriales</taxon>
        <taxon>Trichomeriaceae</taxon>
        <taxon>Lithohypha</taxon>
    </lineage>
</organism>
<comment type="caution">
    <text evidence="2">The sequence shown here is derived from an EMBL/GenBank/DDBJ whole genome shotgun (WGS) entry which is preliminary data.</text>
</comment>
<evidence type="ECO:0000256" key="1">
    <source>
        <dbReference type="SAM" id="MobiDB-lite"/>
    </source>
</evidence>